<keyword evidence="2" id="KW-0732">Signal</keyword>
<dbReference type="EMBL" id="BGPR01000014">
    <property type="protein sequence ID" value="GBL78030.1"/>
    <property type="molecule type" value="Genomic_DNA"/>
</dbReference>
<evidence type="ECO:0000256" key="2">
    <source>
        <dbReference type="ARBA" id="ARBA00022729"/>
    </source>
</evidence>
<evidence type="ECO:0000313" key="8">
    <source>
        <dbReference type="EMBL" id="GBL78030.1"/>
    </source>
</evidence>
<keyword evidence="4" id="KW-0325">Glycoprotein</keyword>
<reference evidence="8 9" key="1">
    <citation type="journal article" date="2019" name="Sci. Rep.">
        <title>Orb-weaving spider Araneus ventricosus genome elucidates the spidroin gene catalogue.</title>
        <authorList>
            <person name="Kono N."/>
            <person name="Nakamura H."/>
            <person name="Ohtoshi R."/>
            <person name="Moran D.A.P."/>
            <person name="Shinohara A."/>
            <person name="Yoshida Y."/>
            <person name="Fujiwara M."/>
            <person name="Mori M."/>
            <person name="Tomita M."/>
            <person name="Arakawa K."/>
        </authorList>
    </citation>
    <scope>NUCLEOTIDE SEQUENCE [LARGE SCALE GENOMIC DNA]</scope>
</reference>
<dbReference type="PANTHER" id="PTHR14611:SF2">
    <property type="entry name" value="TECTONIC"/>
    <property type="match status" value="1"/>
</dbReference>
<evidence type="ECO:0000313" key="9">
    <source>
        <dbReference type="Proteomes" id="UP000499080"/>
    </source>
</evidence>
<evidence type="ECO:0000259" key="7">
    <source>
        <dbReference type="Pfam" id="PF25752"/>
    </source>
</evidence>
<dbReference type="PANTHER" id="PTHR14611">
    <property type="entry name" value="TECTONIC FAMILY MEMBER"/>
    <property type="match status" value="1"/>
</dbReference>
<gene>
    <name evidence="8" type="primary">Tctn3</name>
    <name evidence="8" type="ORF">AVEN_143339_1</name>
</gene>
<dbReference type="OrthoDB" id="184109at2759"/>
<dbReference type="GO" id="GO:0035869">
    <property type="term" value="C:ciliary transition zone"/>
    <property type="evidence" value="ECO:0007669"/>
    <property type="project" value="TreeGrafter"/>
</dbReference>
<dbReference type="InterPro" id="IPR011677">
    <property type="entry name" value="TCTN1-3_dom"/>
</dbReference>
<keyword evidence="3" id="KW-0970">Cilium biogenesis/degradation</keyword>
<comment type="similarity">
    <text evidence="1">Belongs to the tectonic family.</text>
</comment>
<feature type="domain" description="Tectonic-1-3 N-terminal" evidence="7">
    <location>
        <begin position="97"/>
        <end position="198"/>
    </location>
</feature>
<name>A0A4Y2AE95_ARAVE</name>
<accession>A0A4Y2AE95</accession>
<dbReference type="Proteomes" id="UP000499080">
    <property type="component" value="Unassembled WGS sequence"/>
</dbReference>
<comment type="caution">
    <text evidence="8">The sequence shown here is derived from an EMBL/GenBank/DDBJ whole genome shotgun (WGS) entry which is preliminary data.</text>
</comment>
<sequence>MLLRTVKLSHGMTTKSLFKIFFIIYINCILFYVKTADLSENISEDAFNYSEYFNERTEIVDFNQSLDLFNVTSNITLSNLTDENNSSHSDLVVTEEEKTDVNQNYLSFTTSDEDICSCDLNANVCDINCCCDADCSEEDIKVFSRCHFQPLVPDPNYCYQKDIIFRNNTVYKMQKDPESSLFCIIHDNLKRHLQFKELPTIKSHRDLDLLLKYQSKYINSWTDDQKPVESVFKEMKAGSPLYIDSTSEEFKISKISWSLPSSCFTRMCSCSHEIKYLEDFDSFCSRQIHNLKDECEKNKYFSAESYSNFCIKSGSILQDFHTRLKDLISHTKEMNSDNELYQQANSLCVRNSPFKPKYLVQKNICSQVVRSVYFTVIHNGFSGIHNINVYFEYTDLDTQTEAFLQHFSVIFKWNNITNTRKRSGNPGYQVGLPILVGTNTTAIELDDTFEIQIESNGLSVLDKDENSLCSNNRRSVKFGKNLKTSCIFTFSKLNCKDLQEQIENILLGSTKKKVFIGVFGNANESNIDDWIEAYHEYSEISHSNKSCPVTTDLRINVVYAAVGTVVNPQFKILGVGYHYEKPEMVNLPCSPCPSLKLSTSVSFFDVTEPAIPHYPKVPSIKANLPNDFFYPFLYGTGIKHTYNINLVIFLFISLLAI</sequence>
<dbReference type="InterPro" id="IPR040354">
    <property type="entry name" value="TCTN1-3"/>
</dbReference>
<keyword evidence="5" id="KW-1133">Transmembrane helix</keyword>
<evidence type="ECO:0000259" key="6">
    <source>
        <dbReference type="Pfam" id="PF07773"/>
    </source>
</evidence>
<evidence type="ECO:0000256" key="1">
    <source>
        <dbReference type="ARBA" id="ARBA00007633"/>
    </source>
</evidence>
<protein>
    <submittedName>
        <fullName evidence="8">Tectonic-3</fullName>
    </submittedName>
</protein>
<evidence type="ECO:0000256" key="5">
    <source>
        <dbReference type="SAM" id="Phobius"/>
    </source>
</evidence>
<dbReference type="Pfam" id="PF07773">
    <property type="entry name" value="TCTN_DUF1619"/>
    <property type="match status" value="1"/>
</dbReference>
<dbReference type="GO" id="GO:0060271">
    <property type="term" value="P:cilium assembly"/>
    <property type="evidence" value="ECO:0007669"/>
    <property type="project" value="TreeGrafter"/>
</dbReference>
<keyword evidence="5" id="KW-0472">Membrane</keyword>
<organism evidence="8 9">
    <name type="scientific">Araneus ventricosus</name>
    <name type="common">Orbweaver spider</name>
    <name type="synonym">Epeira ventricosa</name>
    <dbReference type="NCBI Taxonomy" id="182803"/>
    <lineage>
        <taxon>Eukaryota</taxon>
        <taxon>Metazoa</taxon>
        <taxon>Ecdysozoa</taxon>
        <taxon>Arthropoda</taxon>
        <taxon>Chelicerata</taxon>
        <taxon>Arachnida</taxon>
        <taxon>Araneae</taxon>
        <taxon>Araneomorphae</taxon>
        <taxon>Entelegynae</taxon>
        <taxon>Araneoidea</taxon>
        <taxon>Araneidae</taxon>
        <taxon>Araneus</taxon>
    </lineage>
</organism>
<dbReference type="Pfam" id="PF25752">
    <property type="entry name" value="DUF1619_N"/>
    <property type="match status" value="1"/>
</dbReference>
<keyword evidence="5" id="KW-0812">Transmembrane</keyword>
<feature type="transmembrane region" description="Helical" evidence="5">
    <location>
        <begin position="16"/>
        <end position="33"/>
    </location>
</feature>
<feature type="domain" description="Tectonic-1-3" evidence="6">
    <location>
        <begin position="423"/>
        <end position="605"/>
    </location>
</feature>
<evidence type="ECO:0000256" key="4">
    <source>
        <dbReference type="ARBA" id="ARBA00023180"/>
    </source>
</evidence>
<dbReference type="InterPro" id="IPR057724">
    <property type="entry name" value="TCTN1-3_N"/>
</dbReference>
<evidence type="ECO:0000256" key="3">
    <source>
        <dbReference type="ARBA" id="ARBA00022794"/>
    </source>
</evidence>
<dbReference type="AlphaFoldDB" id="A0A4Y2AE95"/>
<proteinExistence type="inferred from homology"/>
<keyword evidence="9" id="KW-1185">Reference proteome</keyword>